<accession>A0A0H5PWM1</accession>
<name>A0A0H5PWM1_9ZZZZ</name>
<dbReference type="EMBL" id="LN852877">
    <property type="protein sequence ID" value="CRY94151.1"/>
    <property type="molecule type" value="Genomic_DNA"/>
</dbReference>
<reference evidence="1" key="1">
    <citation type="submission" date="2015-06" db="EMBL/GenBank/DDBJ databases">
        <authorList>
            <person name="Joergensen T."/>
        </authorList>
    </citation>
    <scope>NUCLEOTIDE SEQUENCE</scope>
    <source>
        <strain evidence="1">RGRH0197</strain>
    </source>
</reference>
<sequence length="193" mass="19710">MPIPVGFAQANFVFGGTPVPNGAEITLGLSMGSSGLSPALAAEALYGIADDTWLQSLTELTVLESVDVKFGPDATGPSGTFGGTANGTSVSQGASPAVCFLVQKHTALGGRAGRGRMYLPGVSENAVTEQGAVSQQYIDALNSQWATFLTDASNAGMDPVLLHGVGSPISIPTPITSFSVSAIAATQRLRQRR</sequence>
<proteinExistence type="predicted"/>
<organism evidence="1">
    <name type="scientific">uncultured prokaryote</name>
    <dbReference type="NCBI Taxonomy" id="198431"/>
    <lineage>
        <taxon>unclassified sequences</taxon>
        <taxon>environmental samples</taxon>
    </lineage>
</organism>
<reference evidence="1" key="2">
    <citation type="submission" date="2015-07" db="EMBL/GenBank/DDBJ databases">
        <title>Plasmids, circular viruses and viroids from rat gut.</title>
        <authorList>
            <person name="Jorgensen T.J."/>
            <person name="Hansen M.A."/>
            <person name="Xu Z."/>
            <person name="Tabak M.A."/>
            <person name="Sorensen S.J."/>
            <person name="Hansen L.H."/>
        </authorList>
    </citation>
    <scope>NUCLEOTIDE SEQUENCE</scope>
    <source>
        <strain evidence="1">RGRH0197</strain>
    </source>
</reference>
<dbReference type="AlphaFoldDB" id="A0A0H5PWM1"/>
<evidence type="ECO:0000313" key="1">
    <source>
        <dbReference type="EMBL" id="CRY94151.1"/>
    </source>
</evidence>
<protein>
    <submittedName>
        <fullName evidence="1">Uncharacterized protein</fullName>
    </submittedName>
</protein>